<proteinExistence type="inferred from homology"/>
<evidence type="ECO:0000256" key="13">
    <source>
        <dbReference type="ARBA" id="ARBA00046720"/>
    </source>
</evidence>
<feature type="region of interest" description="Disordered" evidence="14">
    <location>
        <begin position="616"/>
        <end position="651"/>
    </location>
</feature>
<comment type="function">
    <text evidence="11">Appears to play a role in the switch from cap-dependent to IRES-mediated translation during mitosis, apoptosis and viral infection. Cleaved by some caspases and viral proteases.</text>
</comment>
<evidence type="ECO:0000256" key="4">
    <source>
        <dbReference type="ARBA" id="ARBA00022499"/>
    </source>
</evidence>
<comment type="caution">
    <text evidence="17">The sequence shown here is derived from an EMBL/GenBank/DDBJ whole genome shotgun (WGS) entry which is preliminary data.</text>
</comment>
<feature type="region of interest" description="Disordered" evidence="14">
    <location>
        <begin position="1391"/>
        <end position="1418"/>
    </location>
</feature>
<accession>A0A8T2T401</accession>
<dbReference type="SMART" id="SM00543">
    <property type="entry name" value="MIF4G"/>
    <property type="match status" value="1"/>
</dbReference>
<dbReference type="SUPFAM" id="SSF48371">
    <property type="entry name" value="ARM repeat"/>
    <property type="match status" value="3"/>
</dbReference>
<evidence type="ECO:0000259" key="16">
    <source>
        <dbReference type="PROSITE" id="PS51366"/>
    </source>
</evidence>
<evidence type="ECO:0000313" key="18">
    <source>
        <dbReference type="Proteomes" id="UP000825935"/>
    </source>
</evidence>
<evidence type="ECO:0000256" key="5">
    <source>
        <dbReference type="ARBA" id="ARBA00022540"/>
    </source>
</evidence>
<dbReference type="PANTHER" id="PTHR23253">
    <property type="entry name" value="EUKARYOTIC TRANSLATION INITIATION FACTOR 4 GAMMA"/>
    <property type="match status" value="1"/>
</dbReference>
<feature type="compositionally biased region" description="Polar residues" evidence="14">
    <location>
        <begin position="1393"/>
        <end position="1402"/>
    </location>
</feature>
<evidence type="ECO:0000256" key="1">
    <source>
        <dbReference type="ARBA" id="ARBA00005775"/>
    </source>
</evidence>
<feature type="compositionally biased region" description="Polar residues" evidence="14">
    <location>
        <begin position="422"/>
        <end position="433"/>
    </location>
</feature>
<gene>
    <name evidence="17" type="ORF">KP509_16G065400</name>
</gene>
<evidence type="ECO:0000256" key="12">
    <source>
        <dbReference type="ARBA" id="ARBA00040449"/>
    </source>
</evidence>
<keyword evidence="2" id="KW-0488">Methylation</keyword>
<dbReference type="SMART" id="SM00515">
    <property type="entry name" value="eIF5C"/>
    <property type="match status" value="1"/>
</dbReference>
<feature type="region of interest" description="Disordered" evidence="14">
    <location>
        <begin position="1520"/>
        <end position="1568"/>
    </location>
</feature>
<name>A0A8T2T401_CERRI</name>
<sequence length="1965" mass="214702">MSYYQSRADRTDSQQRRSARPSSGAAHKRSSAGQGSGAGGQGPSAGPTPIVSPAVQPTFPARRAGGANGHARGHVLSNSAVSEGRLAQQVASQQQPSQVSNAQSGSTSVNGTLPRPSKHGTESSDVSLEVAAPGMPKPEPAWNTTTPQLSFQFGSIGPLVQMPVRTSSAPPNLDEQKQDLLQFESVRAQIAKSSIPSGGLNQTPRSQAQQTGMHSQSHSVNAPIPTRGLQQVPSSQGQQTAAPASTSTPHSPYHQQRQQQPVSLQGSQPSMHMQACSAVTTQTHMPMQAHMIPQAQQGLVQLSYPQHVMQPQLQHNGGQVVKYPQSIGGSPAMGPSLTVLPGQMAATQIGHQLPGGLAPGIPGAPYGFVSTNNPFIPPRTSSAVKIVHPETHEEIKFDYKVTKFDNVYDNVPVSAPVAEGSSVRNGPLNTRPPSSHADVDHHENLYLGQQAASQSTGMQHYHQSHVPARISSKQASAAESFSSNTISTVSTSSVATSKEIVAGLSTAEAPVVPGTATGVMLSVESGASKEQELPPLSSVESTNQVHESEVEVNNQSVRTQRQELSSEHLKDTTRVVKDSTSISIDVRYSNKKKKKKDGSARASTGDVQKVYKAQESKKHCEMVSDAQKVRTGTSNSAEAAQGSTESGSVRVETVPENVSVAPDVAHYCNGELATDIQQALIDAAADHDFTSESTKEALRDEVVSSNLSSVDVGFHVNTVHKGLIPKSDLNSIEHNERENDISTVHSKSLNLLNLGDTAYSDLSSKVTLVSNLGQSSHVTQSQGKTTELKIETNEGPSEVPEVKVHHETAVLEEIISESSSITRSHKEEEDLQDQLAIETHSNVQSLLSSVPVSQDTPPLAVPNVKPGGKKKKMKVILAKADAAGTTSDLYNAYKSPQVKKQDVVMPSNIDSTKCSTSDVSKKVVTRKDTSTSKELDDWEDAVELPTPKAPPAGDTDSKSGAKSGLKKGGETYSRDFLLTFKEQNMDLPLDFVVRPDIAELLLNPEAAFARLAEQDRRLNAGPRRGMFDEDRWARHPQSPHSPRWPENYVDAGPAGGLRPGGGQGMTPRMSPSIRPGITVPPLVPGLISGRPGTPGSPGQYRAVDSERWQRASTGQKGLIPSPQTPLPPVHKAEKRYEVGKSSDEEELKQRQIKGVLNKLTPQNFQKLFEQVKDVKIQSAATLTGVISQIFDKALSEPTFCEMYATFCKQLATDMPEFVEDGEKITFKRVLLNKCQEEFHRGEREEEEVSKSEHDIGAEDLEEKRLKMKRRMLGNIRFIGELYKKHMLTERIMHECICKLLGGAENPEEEDMEALCKLLSTIGHMIDQPARKEHMDAYFKRISWLSDNHQKLSARIRFMLKDLIDLRKNGWQARRKVEGPKKIDEVHRDAAQERQATVAQTGRLSRGLSMGSRKHPPDLNVRVSMVSSFGPSTPMGSASSVKGSQGGLRSPLVQDVRVEDKVLMERSAPMPLSQRSADDGPVTLGPQGGLGRSMSMRNQASGPGVTSVGDVRRFGPGSMAIYSSVGPRGGVDRPSTPPERLIMDRPSSSGGGRVNSVSSKTSRQLDRTSGEMLAASDLNSQHLGSNSRPTIVPPVIHLTEEQLREKSEAILNEYFSARDLKEVIQCVEELRAPKFYPSMVSTWLALSFEKKDLHRELLAKLLISLQKSEAECPILKQEEIVEGFKLVLESLEDFLLDTPKAPEYLAQILVRMISAEALALGQAVDLLRKCELLSSHLSLDMIGKVLFGLGQEKGEIILVEMCQSSGVQVKDFVDTAKLGTKSLSDFLQCYNLQCLRVDPDRKNLINNVQEVGVEFSKHLGNNESIVEIQRWLETAAAPHIFSDCAFLRMLMTQVLKHVMSGESYEGIQRREILRDKSAHYRTFLKSFALDKDKQWQYIIAMQLYVHDMGHPAGLMTTLFDIFHQLEVISEPAFYKWKDDVNDPTVGRDKALEDVYKWLQWLRKDSE</sequence>
<dbReference type="FunFam" id="1.25.40.180:FF:000024">
    <property type="entry name" value="Eukaryotic translation initiation factor 4G"/>
    <property type="match status" value="1"/>
</dbReference>
<dbReference type="EMBL" id="CM035421">
    <property type="protein sequence ID" value="KAH7388234.1"/>
    <property type="molecule type" value="Genomic_DNA"/>
</dbReference>
<evidence type="ECO:0000256" key="7">
    <source>
        <dbReference type="ARBA" id="ARBA00022843"/>
    </source>
</evidence>
<feature type="region of interest" description="Disordered" evidence="14">
    <location>
        <begin position="193"/>
        <end position="275"/>
    </location>
</feature>
<reference evidence="17" key="1">
    <citation type="submission" date="2021-08" db="EMBL/GenBank/DDBJ databases">
        <title>WGS assembly of Ceratopteris richardii.</title>
        <authorList>
            <person name="Marchant D.B."/>
            <person name="Chen G."/>
            <person name="Jenkins J."/>
            <person name="Shu S."/>
            <person name="Leebens-Mack J."/>
            <person name="Grimwood J."/>
            <person name="Schmutz J."/>
            <person name="Soltis P."/>
            <person name="Soltis D."/>
            <person name="Chen Z.-H."/>
        </authorList>
    </citation>
    <scope>NUCLEOTIDE SEQUENCE</scope>
    <source>
        <strain evidence="17">Whitten #5841</strain>
        <tissue evidence="17">Leaf</tissue>
    </source>
</reference>
<feature type="region of interest" description="Disordered" evidence="14">
    <location>
        <begin position="911"/>
        <end position="967"/>
    </location>
</feature>
<evidence type="ECO:0000313" key="17">
    <source>
        <dbReference type="EMBL" id="KAH7388234.1"/>
    </source>
</evidence>
<dbReference type="GO" id="GO:0003729">
    <property type="term" value="F:mRNA binding"/>
    <property type="evidence" value="ECO:0007669"/>
    <property type="project" value="TreeGrafter"/>
</dbReference>
<keyword evidence="8" id="KW-0810">Translation regulation</keyword>
<dbReference type="GO" id="GO:0003743">
    <property type="term" value="F:translation initiation factor activity"/>
    <property type="evidence" value="ECO:0007669"/>
    <property type="project" value="UniProtKB-KW"/>
</dbReference>
<evidence type="ECO:0000256" key="10">
    <source>
        <dbReference type="ARBA" id="ARBA00022990"/>
    </source>
</evidence>
<evidence type="ECO:0000256" key="6">
    <source>
        <dbReference type="ARBA" id="ARBA00022553"/>
    </source>
</evidence>
<dbReference type="Pfam" id="PF02847">
    <property type="entry name" value="MA3"/>
    <property type="match status" value="1"/>
</dbReference>
<keyword evidence="18" id="KW-1185">Reference proteome</keyword>
<evidence type="ECO:0000256" key="11">
    <source>
        <dbReference type="ARBA" id="ARBA00037759"/>
    </source>
</evidence>
<evidence type="ECO:0000256" key="9">
    <source>
        <dbReference type="ARBA" id="ARBA00022917"/>
    </source>
</evidence>
<feature type="compositionally biased region" description="Polar residues" evidence="14">
    <location>
        <begin position="538"/>
        <end position="559"/>
    </location>
</feature>
<feature type="region of interest" description="Disordered" evidence="14">
    <location>
        <begin position="526"/>
        <end position="573"/>
    </location>
</feature>
<keyword evidence="6" id="KW-0597">Phosphoprotein</keyword>
<dbReference type="PROSITE" id="PS51363">
    <property type="entry name" value="W2"/>
    <property type="match status" value="1"/>
</dbReference>
<dbReference type="Proteomes" id="UP000825935">
    <property type="component" value="Chromosome 16"/>
</dbReference>
<dbReference type="PROSITE" id="PS51366">
    <property type="entry name" value="MI"/>
    <property type="match status" value="1"/>
</dbReference>
<comment type="subunit">
    <text evidence="13">Interacts with the serine/threonine protein kinases MKNK1 and MKNK2. Binds EIF4A and EIF3. Interacts with MIF4GD. Interacts with DAZAP2.</text>
</comment>
<feature type="domain" description="MI" evidence="16">
    <location>
        <begin position="1601"/>
        <end position="1727"/>
    </location>
</feature>
<evidence type="ECO:0000256" key="3">
    <source>
        <dbReference type="ARBA" id="ARBA00022491"/>
    </source>
</evidence>
<evidence type="ECO:0000259" key="15">
    <source>
        <dbReference type="PROSITE" id="PS51363"/>
    </source>
</evidence>
<feature type="domain" description="W2" evidence="15">
    <location>
        <begin position="1800"/>
        <end position="1965"/>
    </location>
</feature>
<feature type="compositionally biased region" description="Basic and acidic residues" evidence="14">
    <location>
        <begin position="919"/>
        <end position="935"/>
    </location>
</feature>
<evidence type="ECO:0000256" key="2">
    <source>
        <dbReference type="ARBA" id="ARBA00022481"/>
    </source>
</evidence>
<keyword evidence="4" id="KW-1017">Isopeptide bond</keyword>
<dbReference type="Pfam" id="PF02020">
    <property type="entry name" value="W2"/>
    <property type="match status" value="1"/>
</dbReference>
<dbReference type="CDD" id="cd11559">
    <property type="entry name" value="W2_eIF4G1_like"/>
    <property type="match status" value="1"/>
</dbReference>
<feature type="region of interest" description="Disordered" evidence="14">
    <location>
        <begin position="417"/>
        <end position="439"/>
    </location>
</feature>
<keyword evidence="10" id="KW-0007">Acetylation</keyword>
<dbReference type="InterPro" id="IPR016024">
    <property type="entry name" value="ARM-type_fold"/>
</dbReference>
<keyword evidence="7" id="KW-0832">Ubl conjugation</keyword>
<dbReference type="InterPro" id="IPR003891">
    <property type="entry name" value="Initiation_fac_eIF4g_MI"/>
</dbReference>
<feature type="compositionally biased region" description="Gly residues" evidence="14">
    <location>
        <begin position="34"/>
        <end position="43"/>
    </location>
</feature>
<keyword evidence="5" id="KW-0396">Initiation factor</keyword>
<organism evidence="17 18">
    <name type="scientific">Ceratopteris richardii</name>
    <name type="common">Triangle waterfern</name>
    <dbReference type="NCBI Taxonomy" id="49495"/>
    <lineage>
        <taxon>Eukaryota</taxon>
        <taxon>Viridiplantae</taxon>
        <taxon>Streptophyta</taxon>
        <taxon>Embryophyta</taxon>
        <taxon>Tracheophyta</taxon>
        <taxon>Polypodiopsida</taxon>
        <taxon>Polypodiidae</taxon>
        <taxon>Polypodiales</taxon>
        <taxon>Pteridineae</taxon>
        <taxon>Pteridaceae</taxon>
        <taxon>Parkerioideae</taxon>
        <taxon>Ceratopteris</taxon>
    </lineage>
</organism>
<feature type="region of interest" description="Disordered" evidence="14">
    <location>
        <begin position="1"/>
        <end position="149"/>
    </location>
</feature>
<feature type="compositionally biased region" description="Basic and acidic residues" evidence="14">
    <location>
        <begin position="560"/>
        <end position="573"/>
    </location>
</feature>
<dbReference type="GO" id="GO:0006417">
    <property type="term" value="P:regulation of translation"/>
    <property type="evidence" value="ECO:0007669"/>
    <property type="project" value="UniProtKB-KW"/>
</dbReference>
<dbReference type="InterPro" id="IPR003307">
    <property type="entry name" value="W2_domain"/>
</dbReference>
<feature type="region of interest" description="Disordered" evidence="14">
    <location>
        <begin position="1469"/>
        <end position="1488"/>
    </location>
</feature>
<feature type="compositionally biased region" description="Polar residues" evidence="14">
    <location>
        <begin position="228"/>
        <end position="275"/>
    </location>
</feature>
<dbReference type="GO" id="GO:0016281">
    <property type="term" value="C:eukaryotic translation initiation factor 4F complex"/>
    <property type="evidence" value="ECO:0007669"/>
    <property type="project" value="TreeGrafter"/>
</dbReference>
<dbReference type="Gene3D" id="1.25.40.180">
    <property type="match status" value="3"/>
</dbReference>
<evidence type="ECO:0000256" key="8">
    <source>
        <dbReference type="ARBA" id="ARBA00022845"/>
    </source>
</evidence>
<dbReference type="OrthoDB" id="514777at2759"/>
<protein>
    <recommendedName>
        <fullName evidence="12">Eukaryotic translation initiation factor 4 gamma 2</fullName>
    </recommendedName>
</protein>
<feature type="compositionally biased region" description="Polar residues" evidence="14">
    <location>
        <begin position="193"/>
        <end position="220"/>
    </location>
</feature>
<feature type="compositionally biased region" description="Low complexity" evidence="14">
    <location>
        <begin position="87"/>
        <end position="104"/>
    </location>
</feature>
<keyword evidence="9" id="KW-0648">Protein biosynthesis</keyword>
<comment type="similarity">
    <text evidence="1">Belongs to the eukaryotic initiation factor 4G family.</text>
</comment>
<feature type="region of interest" description="Disordered" evidence="14">
    <location>
        <begin position="452"/>
        <end position="472"/>
    </location>
</feature>
<dbReference type="PANTHER" id="PTHR23253:SF9">
    <property type="entry name" value="EUKARYOTIC TRANSLATION INITIATION FACTOR 4 GAMMA 2"/>
    <property type="match status" value="1"/>
</dbReference>
<dbReference type="SMART" id="SM00544">
    <property type="entry name" value="MA3"/>
    <property type="match status" value="1"/>
</dbReference>
<evidence type="ECO:0000256" key="14">
    <source>
        <dbReference type="SAM" id="MobiDB-lite"/>
    </source>
</evidence>
<dbReference type="Pfam" id="PF02854">
    <property type="entry name" value="MIF4G"/>
    <property type="match status" value="1"/>
</dbReference>
<feature type="compositionally biased region" description="Polar residues" evidence="14">
    <location>
        <begin position="630"/>
        <end position="647"/>
    </location>
</feature>
<keyword evidence="3" id="KW-0678">Repressor</keyword>
<dbReference type="InterPro" id="IPR003890">
    <property type="entry name" value="MIF4G-like_typ-3"/>
</dbReference>